<accession>A0A7I8V6H7</accession>
<comment type="caution">
    <text evidence="3">The sequence shown here is derived from an EMBL/GenBank/DDBJ whole genome shotgun (WGS) entry which is preliminary data.</text>
</comment>
<dbReference type="EMBL" id="CAJFCJ010000001">
    <property type="protein sequence ID" value="CAD5110858.1"/>
    <property type="molecule type" value="Genomic_DNA"/>
</dbReference>
<dbReference type="GO" id="GO:0005794">
    <property type="term" value="C:Golgi apparatus"/>
    <property type="evidence" value="ECO:0007669"/>
    <property type="project" value="TreeGrafter"/>
</dbReference>
<evidence type="ECO:0000259" key="2">
    <source>
        <dbReference type="Pfam" id="PF03407"/>
    </source>
</evidence>
<dbReference type="OrthoDB" id="1712432at2759"/>
<evidence type="ECO:0000313" key="3">
    <source>
        <dbReference type="EMBL" id="CAD5110858.1"/>
    </source>
</evidence>
<gene>
    <name evidence="3" type="ORF">DGYR_LOCUS216</name>
</gene>
<dbReference type="PANTHER" id="PTHR47032">
    <property type="entry name" value="UDP-D-XYLOSE:L-FUCOSE ALPHA-1,3-D-XYLOSYLTRANSFERASE-RELATED"/>
    <property type="match status" value="1"/>
</dbReference>
<dbReference type="AlphaFoldDB" id="A0A7I8V6H7"/>
<reference evidence="3 4" key="1">
    <citation type="submission" date="2020-08" db="EMBL/GenBank/DDBJ databases">
        <authorList>
            <person name="Hejnol A."/>
        </authorList>
    </citation>
    <scope>NUCLEOTIDE SEQUENCE [LARGE SCALE GENOMIC DNA]</scope>
</reference>
<feature type="chain" id="PRO_5029695581" evidence="1">
    <location>
        <begin position="25"/>
        <end position="528"/>
    </location>
</feature>
<protein>
    <submittedName>
        <fullName evidence="3">DgyrCDS224</fullName>
    </submittedName>
</protein>
<keyword evidence="1" id="KW-0732">Signal</keyword>
<feature type="domain" description="Nucleotide-diphospho-sugar transferase" evidence="2">
    <location>
        <begin position="119"/>
        <end position="315"/>
    </location>
</feature>
<keyword evidence="4" id="KW-1185">Reference proteome</keyword>
<evidence type="ECO:0000256" key="1">
    <source>
        <dbReference type="SAM" id="SignalP"/>
    </source>
</evidence>
<organism evidence="3 4">
    <name type="scientific">Dimorphilus gyrociliatus</name>
    <dbReference type="NCBI Taxonomy" id="2664684"/>
    <lineage>
        <taxon>Eukaryota</taxon>
        <taxon>Metazoa</taxon>
        <taxon>Spiralia</taxon>
        <taxon>Lophotrochozoa</taxon>
        <taxon>Annelida</taxon>
        <taxon>Polychaeta</taxon>
        <taxon>Polychaeta incertae sedis</taxon>
        <taxon>Dinophilidae</taxon>
        <taxon>Dimorphilus</taxon>
    </lineage>
</organism>
<dbReference type="Pfam" id="PF03407">
    <property type="entry name" value="Nucleotid_trans"/>
    <property type="match status" value="1"/>
</dbReference>
<sequence length="528" mass="61723">MTILSLVGCIIILWFLSSKKKVIEIVVNTDNVPIANPHNVVEEKEIAASPEIPSHFVFKSKLNQNSFEPFKPQFSSYAEALKYIAIEHNHRKTVIISTADAGYLDMTLNFFIGSIKRHGLTNFLMLCIQRESCDIFRNHGIPVYYYSTENAGGSASRYNSPEFRRKTHIKTRIVLDALKLNYTVVLSDVDIFYVKNPLEHWPCPDCDLQVSSDYVEANSGFYLVKANAAGKLLHEEMLKRVRPNNSNQKTLNPAMKHLKTHGKLRYHTLNNVKWPCGIVYWENEKRMWYTDKFTPEHVLIHNNWIETSEAKIYRFKEHQMWYLDKDKYYSNGEAKYMTYSNPFNFEKKTRGIEGDALADAIGIAMALKRILILPKFHCDGCKYSACKSPSRLCALNVRFHLQEFDREFKSMYREHVFLDHPFVPSNIKNSQSKELLIETDDLKHNNFSDIPYGKNRRFKPKDTAKGATSDEIIAWFDSEEFRHISVLHFRMMYNAFKGFTDSQENNKYKEKIRRGLVKGGYRQYRWEN</sequence>
<dbReference type="InterPro" id="IPR052636">
    <property type="entry name" value="UDP-D-xylose:L-fucose_XylT"/>
</dbReference>
<dbReference type="InterPro" id="IPR005069">
    <property type="entry name" value="Nucl-diP-sugar_transferase"/>
</dbReference>
<feature type="signal peptide" evidence="1">
    <location>
        <begin position="1"/>
        <end position="24"/>
    </location>
</feature>
<dbReference type="GO" id="GO:0016757">
    <property type="term" value="F:glycosyltransferase activity"/>
    <property type="evidence" value="ECO:0007669"/>
    <property type="project" value="TreeGrafter"/>
</dbReference>
<dbReference type="Proteomes" id="UP000549394">
    <property type="component" value="Unassembled WGS sequence"/>
</dbReference>
<name>A0A7I8V6H7_9ANNE</name>
<proteinExistence type="predicted"/>
<dbReference type="PANTHER" id="PTHR47032:SF1">
    <property type="entry name" value="UDP-D-XYLOSE:L-FUCOSE ALPHA-1,3-D-XYLOSYLTRANSFERASE-RELATED"/>
    <property type="match status" value="1"/>
</dbReference>
<evidence type="ECO:0000313" key="4">
    <source>
        <dbReference type="Proteomes" id="UP000549394"/>
    </source>
</evidence>